<dbReference type="RefSeq" id="XP_013310938.1">
    <property type="nucleotide sequence ID" value="XM_013455484.1"/>
</dbReference>
<gene>
    <name evidence="1" type="ORF">PV05_11950</name>
</gene>
<dbReference type="Proteomes" id="UP000054342">
    <property type="component" value="Unassembled WGS sequence"/>
</dbReference>
<proteinExistence type="predicted"/>
<dbReference type="EMBL" id="KN847323">
    <property type="protein sequence ID" value="KIW50354.1"/>
    <property type="molecule type" value="Genomic_DNA"/>
</dbReference>
<dbReference type="HOGENOM" id="CLU_107714_1_0_1"/>
<evidence type="ECO:0000313" key="1">
    <source>
        <dbReference type="EMBL" id="KIW50354.1"/>
    </source>
</evidence>
<sequence length="152" mass="16500">MSALAQTEWPTTPVPQSIKQLLGSFFELGDSKSEDAARRLADEIFTPEGQIMVNKRTINGAKEISSSNRGLLSSLQSRQHRIAKVYTCNESADDLMLIGVVTWTFDDGQSLDGPFAARAVVQSTGGPGTPRLKLYQGWADMSELLAALAEPK</sequence>
<accession>A0A0D2ERD2</accession>
<protein>
    <recommendedName>
        <fullName evidence="3">SnoaL-like domain-containing protein</fullName>
    </recommendedName>
</protein>
<dbReference type="OrthoDB" id="4119853at2759"/>
<name>A0A0D2ERD2_9EURO</name>
<keyword evidence="2" id="KW-1185">Reference proteome</keyword>
<reference evidence="1 2" key="1">
    <citation type="submission" date="2015-01" db="EMBL/GenBank/DDBJ databases">
        <title>The Genome Sequence of Exophiala xenobiotica CBS118157.</title>
        <authorList>
            <consortium name="The Broad Institute Genomics Platform"/>
            <person name="Cuomo C."/>
            <person name="de Hoog S."/>
            <person name="Gorbushina A."/>
            <person name="Stielow B."/>
            <person name="Teixiera M."/>
            <person name="Abouelleil A."/>
            <person name="Chapman S.B."/>
            <person name="Priest M."/>
            <person name="Young S.K."/>
            <person name="Wortman J."/>
            <person name="Nusbaum C."/>
            <person name="Birren B."/>
        </authorList>
    </citation>
    <scope>NUCLEOTIDE SEQUENCE [LARGE SCALE GENOMIC DNA]</scope>
    <source>
        <strain evidence="1 2">CBS 118157</strain>
    </source>
</reference>
<dbReference type="GeneID" id="25333858"/>
<dbReference type="AlphaFoldDB" id="A0A0D2ERD2"/>
<evidence type="ECO:0008006" key="3">
    <source>
        <dbReference type="Google" id="ProtNLM"/>
    </source>
</evidence>
<organism evidence="1 2">
    <name type="scientific">Exophiala xenobiotica</name>
    <dbReference type="NCBI Taxonomy" id="348802"/>
    <lineage>
        <taxon>Eukaryota</taxon>
        <taxon>Fungi</taxon>
        <taxon>Dikarya</taxon>
        <taxon>Ascomycota</taxon>
        <taxon>Pezizomycotina</taxon>
        <taxon>Eurotiomycetes</taxon>
        <taxon>Chaetothyriomycetidae</taxon>
        <taxon>Chaetothyriales</taxon>
        <taxon>Herpotrichiellaceae</taxon>
        <taxon>Exophiala</taxon>
    </lineage>
</organism>
<evidence type="ECO:0000313" key="2">
    <source>
        <dbReference type="Proteomes" id="UP000054342"/>
    </source>
</evidence>